<dbReference type="PANTHER" id="PTHR11831">
    <property type="entry name" value="30S 40S RIBOSOMAL PROTEIN"/>
    <property type="match status" value="1"/>
</dbReference>
<dbReference type="InterPro" id="IPR001912">
    <property type="entry name" value="Ribosomal_uS4_N"/>
</dbReference>
<evidence type="ECO:0000256" key="6">
    <source>
        <dbReference type="HAMAP-Rule" id="MF_01306"/>
    </source>
</evidence>
<comment type="function">
    <text evidence="6">One of the primary rRNA binding proteins, it binds directly to 16S rRNA where it nucleates assembly of the body of the 30S subunit.</text>
</comment>
<feature type="domain" description="RNA-binding S4" evidence="7">
    <location>
        <begin position="103"/>
        <end position="165"/>
    </location>
</feature>
<dbReference type="SMART" id="SM01390">
    <property type="entry name" value="Ribosomal_S4"/>
    <property type="match status" value="1"/>
</dbReference>
<dbReference type="GO" id="GO:0015935">
    <property type="term" value="C:small ribosomal subunit"/>
    <property type="evidence" value="ECO:0007669"/>
    <property type="project" value="InterPro"/>
</dbReference>
<dbReference type="GO" id="GO:0006412">
    <property type="term" value="P:translation"/>
    <property type="evidence" value="ECO:0007669"/>
    <property type="project" value="UniProtKB-UniRule"/>
</dbReference>
<evidence type="ECO:0000256" key="1">
    <source>
        <dbReference type="ARBA" id="ARBA00007465"/>
    </source>
</evidence>
<keyword evidence="3 6" id="KW-0694">RNA-binding</keyword>
<evidence type="ECO:0000256" key="3">
    <source>
        <dbReference type="ARBA" id="ARBA00022884"/>
    </source>
</evidence>
<dbReference type="AlphaFoldDB" id="A0A0M0BNU0"/>
<sequence length="183" mass="20690">MGDPKKKHKRYTTPKRPYDQEALEEELRLIGAYGLRNKRELWSHRTEISRMRRMAREKLSMDPVERAEGERAMTVKLRGLGLIGERAGLEDILTLRIEDLMERRLQTVVYRRGMAKSLFQARQLIAHGHISMGGRKVRAPSHLVTLEDEAGLGYAASSPMAAAGHPMRRELSVSEMVGGKADG</sequence>
<dbReference type="GO" id="GO:0003735">
    <property type="term" value="F:structural constituent of ribosome"/>
    <property type="evidence" value="ECO:0007669"/>
    <property type="project" value="InterPro"/>
</dbReference>
<dbReference type="Gene3D" id="3.10.290.10">
    <property type="entry name" value="RNA-binding S4 domain"/>
    <property type="match status" value="1"/>
</dbReference>
<dbReference type="NCBIfam" id="NF003139">
    <property type="entry name" value="PRK04051.1"/>
    <property type="match status" value="1"/>
</dbReference>
<protein>
    <recommendedName>
        <fullName evidence="6">Small ribosomal subunit protein uS4</fullName>
    </recommendedName>
</protein>
<dbReference type="EMBL" id="LFWZ01000045">
    <property type="protein sequence ID" value="KON30005.1"/>
    <property type="molecule type" value="Genomic_DNA"/>
</dbReference>
<dbReference type="InterPro" id="IPR018079">
    <property type="entry name" value="Ribosomal_uS4_CS"/>
</dbReference>
<dbReference type="NCBIfam" id="TIGR01018">
    <property type="entry name" value="uS4_arch"/>
    <property type="match status" value="1"/>
</dbReference>
<proteinExistence type="inferred from homology"/>
<keyword evidence="5 6" id="KW-0687">Ribonucleoprotein</keyword>
<dbReference type="PATRIC" id="fig|1685127.3.peg.1334"/>
<evidence type="ECO:0000313" key="10">
    <source>
        <dbReference type="Proteomes" id="UP000037210"/>
    </source>
</evidence>
<dbReference type="InterPro" id="IPR002942">
    <property type="entry name" value="S4_RNA-bd"/>
</dbReference>
<evidence type="ECO:0000259" key="7">
    <source>
        <dbReference type="SMART" id="SM00363"/>
    </source>
</evidence>
<dbReference type="InterPro" id="IPR022802">
    <property type="entry name" value="Ribosomal_uS4_arc"/>
</dbReference>
<organism evidence="9 10">
    <name type="scientific">miscellaneous Crenarchaeota group-15 archaeon DG-45</name>
    <dbReference type="NCBI Taxonomy" id="1685127"/>
    <lineage>
        <taxon>Archaea</taxon>
        <taxon>Candidatus Bathyarchaeota</taxon>
        <taxon>MCG-15</taxon>
    </lineage>
</organism>
<keyword evidence="4 6" id="KW-0689">Ribosomal protein</keyword>
<dbReference type="GO" id="GO:0019843">
    <property type="term" value="F:rRNA binding"/>
    <property type="evidence" value="ECO:0007669"/>
    <property type="project" value="UniProtKB-UniRule"/>
</dbReference>
<dbReference type="SUPFAM" id="SSF55174">
    <property type="entry name" value="Alpha-L RNA-binding motif"/>
    <property type="match status" value="1"/>
</dbReference>
<dbReference type="InterPro" id="IPR022801">
    <property type="entry name" value="Ribosomal_uS4"/>
</dbReference>
<evidence type="ECO:0000256" key="4">
    <source>
        <dbReference type="ARBA" id="ARBA00022980"/>
    </source>
</evidence>
<dbReference type="Proteomes" id="UP000037210">
    <property type="component" value="Unassembled WGS sequence"/>
</dbReference>
<dbReference type="SMART" id="SM00363">
    <property type="entry name" value="S4"/>
    <property type="match status" value="1"/>
</dbReference>
<dbReference type="InterPro" id="IPR005710">
    <property type="entry name" value="Ribosomal_uS4_euk/arc"/>
</dbReference>
<dbReference type="HAMAP" id="MF_01306_A">
    <property type="entry name" value="Ribosomal_uS4_A"/>
    <property type="match status" value="1"/>
</dbReference>
<comment type="caution">
    <text evidence="9">The sequence shown here is derived from an EMBL/GenBank/DDBJ whole genome shotgun (WGS) entry which is preliminary data.</text>
</comment>
<name>A0A0M0BNU0_9ARCH</name>
<dbReference type="CDD" id="cd00165">
    <property type="entry name" value="S4"/>
    <property type="match status" value="1"/>
</dbReference>
<reference evidence="9 10" key="1">
    <citation type="submission" date="2015-06" db="EMBL/GenBank/DDBJ databases">
        <title>New insights into the roles of widespread benthic archaea in carbon and nitrogen cycling.</title>
        <authorList>
            <person name="Lazar C.S."/>
            <person name="Baker B.J."/>
            <person name="Seitz K.W."/>
            <person name="Hyde A.S."/>
            <person name="Dick G.J."/>
            <person name="Hinrichs K.-U."/>
            <person name="Teske A.P."/>
        </authorList>
    </citation>
    <scope>NUCLEOTIDE SEQUENCE [LARGE SCALE GENOMIC DNA]</scope>
    <source>
        <strain evidence="9">DG-45</strain>
    </source>
</reference>
<dbReference type="Pfam" id="PF01479">
    <property type="entry name" value="S4"/>
    <property type="match status" value="1"/>
</dbReference>
<dbReference type="InterPro" id="IPR036986">
    <property type="entry name" value="S4_RNA-bd_sf"/>
</dbReference>
<dbReference type="PROSITE" id="PS50889">
    <property type="entry name" value="S4"/>
    <property type="match status" value="1"/>
</dbReference>
<feature type="domain" description="Small ribosomal subunit protein uS4 N-terminal" evidence="8">
    <location>
        <begin position="5"/>
        <end position="102"/>
    </location>
</feature>
<comment type="function">
    <text evidence="6">With S5 and S12 plays an important role in translational accuracy.</text>
</comment>
<evidence type="ECO:0000256" key="5">
    <source>
        <dbReference type="ARBA" id="ARBA00023274"/>
    </source>
</evidence>
<comment type="similarity">
    <text evidence="1 6">Belongs to the universal ribosomal protein uS4 family.</text>
</comment>
<dbReference type="PROSITE" id="PS00632">
    <property type="entry name" value="RIBOSOMAL_S4"/>
    <property type="match status" value="1"/>
</dbReference>
<evidence type="ECO:0000313" key="9">
    <source>
        <dbReference type="EMBL" id="KON30005.1"/>
    </source>
</evidence>
<evidence type="ECO:0000259" key="8">
    <source>
        <dbReference type="SMART" id="SM01390"/>
    </source>
</evidence>
<dbReference type="GO" id="GO:0042274">
    <property type="term" value="P:ribosomal small subunit biogenesis"/>
    <property type="evidence" value="ECO:0007669"/>
    <property type="project" value="TreeGrafter"/>
</dbReference>
<comment type="subunit">
    <text evidence="6">Part of the 30S ribosomal subunit. Contacts protein S5. The interaction surface between S4 and S5 is involved in control of translational fidelity.</text>
</comment>
<dbReference type="PANTHER" id="PTHR11831:SF5">
    <property type="entry name" value="40S RIBOSOMAL PROTEIN S9"/>
    <property type="match status" value="1"/>
</dbReference>
<accession>A0A0M0BNU0</accession>
<evidence type="ECO:0000256" key="2">
    <source>
        <dbReference type="ARBA" id="ARBA00022730"/>
    </source>
</evidence>
<gene>
    <name evidence="6" type="primary">rps4</name>
    <name evidence="9" type="ORF">AC482_05020</name>
</gene>
<keyword evidence="2 6" id="KW-0699">rRNA-binding</keyword>